<name>A0A6S6TAT9_9BACT</name>
<evidence type="ECO:0000313" key="7">
    <source>
        <dbReference type="EMBL" id="CAA6815306.1"/>
    </source>
</evidence>
<evidence type="ECO:0000256" key="2">
    <source>
        <dbReference type="ARBA" id="ARBA00022475"/>
    </source>
</evidence>
<keyword evidence="2" id="KW-1003">Cell membrane</keyword>
<dbReference type="GO" id="GO:0015920">
    <property type="term" value="P:lipopolysaccharide transport"/>
    <property type="evidence" value="ECO:0007669"/>
    <property type="project" value="TreeGrafter"/>
</dbReference>
<evidence type="ECO:0000256" key="5">
    <source>
        <dbReference type="ARBA" id="ARBA00023136"/>
    </source>
</evidence>
<reference evidence="7" key="1">
    <citation type="submission" date="2020-01" db="EMBL/GenBank/DDBJ databases">
        <authorList>
            <person name="Meier V. D."/>
            <person name="Meier V D."/>
        </authorList>
    </citation>
    <scope>NUCLEOTIDE SEQUENCE</scope>
    <source>
        <strain evidence="7">HLG_WM_MAG_12</strain>
    </source>
</reference>
<protein>
    <submittedName>
        <fullName evidence="7">Permease</fullName>
    </submittedName>
</protein>
<dbReference type="EMBL" id="CACVAW010000067">
    <property type="protein sequence ID" value="CAA6815306.1"/>
    <property type="molecule type" value="Genomic_DNA"/>
</dbReference>
<keyword evidence="4 6" id="KW-1133">Transmembrane helix</keyword>
<gene>
    <name evidence="7" type="ORF">HELGO_WM9026</name>
</gene>
<evidence type="ECO:0000256" key="4">
    <source>
        <dbReference type="ARBA" id="ARBA00022989"/>
    </source>
</evidence>
<dbReference type="GO" id="GO:0043190">
    <property type="term" value="C:ATP-binding cassette (ABC) transporter complex"/>
    <property type="evidence" value="ECO:0007669"/>
    <property type="project" value="TreeGrafter"/>
</dbReference>
<comment type="subcellular location">
    <subcellularLocation>
        <location evidence="1">Cell membrane</location>
        <topology evidence="1">Multi-pass membrane protein</topology>
    </subcellularLocation>
</comment>
<feature type="transmembrane region" description="Helical" evidence="6">
    <location>
        <begin position="12"/>
        <end position="33"/>
    </location>
</feature>
<accession>A0A6S6TAT9</accession>
<feature type="transmembrane region" description="Helical" evidence="6">
    <location>
        <begin position="285"/>
        <end position="301"/>
    </location>
</feature>
<organism evidence="7">
    <name type="scientific">uncultured Campylobacterales bacterium</name>
    <dbReference type="NCBI Taxonomy" id="352960"/>
    <lineage>
        <taxon>Bacteria</taxon>
        <taxon>Pseudomonadati</taxon>
        <taxon>Campylobacterota</taxon>
        <taxon>Epsilonproteobacteria</taxon>
        <taxon>Campylobacterales</taxon>
        <taxon>environmental samples</taxon>
    </lineage>
</organism>
<proteinExistence type="predicted"/>
<feature type="transmembrane region" description="Helical" evidence="6">
    <location>
        <begin position="99"/>
        <end position="121"/>
    </location>
</feature>
<keyword evidence="5 6" id="KW-0472">Membrane</keyword>
<feature type="transmembrane region" description="Helical" evidence="6">
    <location>
        <begin position="307"/>
        <end position="326"/>
    </location>
</feature>
<feature type="transmembrane region" description="Helical" evidence="6">
    <location>
        <begin position="253"/>
        <end position="273"/>
    </location>
</feature>
<evidence type="ECO:0000256" key="3">
    <source>
        <dbReference type="ARBA" id="ARBA00022692"/>
    </source>
</evidence>
<evidence type="ECO:0000256" key="1">
    <source>
        <dbReference type="ARBA" id="ARBA00004651"/>
    </source>
</evidence>
<keyword evidence="3 6" id="KW-0812">Transmembrane</keyword>
<evidence type="ECO:0000256" key="6">
    <source>
        <dbReference type="SAM" id="Phobius"/>
    </source>
</evidence>
<dbReference type="Pfam" id="PF03739">
    <property type="entry name" value="LptF_LptG"/>
    <property type="match status" value="1"/>
</dbReference>
<dbReference type="PANTHER" id="PTHR33529">
    <property type="entry name" value="SLR0882 PROTEIN-RELATED"/>
    <property type="match status" value="1"/>
</dbReference>
<dbReference type="InterPro" id="IPR005495">
    <property type="entry name" value="LptG/LptF_permease"/>
</dbReference>
<feature type="transmembrane region" description="Helical" evidence="6">
    <location>
        <begin position="53"/>
        <end position="78"/>
    </location>
</feature>
<sequence length="334" mass="39052">MPTVNNYFKQNFYESFFPIFFSLFFLTSIVFFIKISSMTSLIKVSFTDLGTMYLFLIPKILLYTLPLSFFIGLTLCVAKLSKDNESLVLFTLGLSAKKFAKIFFNIAFIFSFVLLVNNLYLKPTTNILYKNFIAKKKLDARLNIKATEFGQKFANWLVFVNQTNKDEYQDIVMFDQKEERLITSKKASLQNNYSNINLELNDGKIFSKKQNDFEQINFDKLNINTNESISVSLLNISNYFENLFTNEKYLGDTIFHILMGFLPLVSYLIAISLGMINFRYEKGNIYLYMFGFLISFFIISKNLSESLLYPTLILIPFTYIFSKIIYKFKVSNKY</sequence>
<dbReference type="PANTHER" id="PTHR33529:SF7">
    <property type="entry name" value="LIPOPOLYSACCHARIDE EXPORT SYSTEM PERMEASE PROTEIN LPTF"/>
    <property type="match status" value="1"/>
</dbReference>
<dbReference type="AlphaFoldDB" id="A0A6S6TAT9"/>